<keyword evidence="2" id="KW-0813">Transport</keyword>
<keyword evidence="3" id="KW-0812">Transmembrane</keyword>
<evidence type="ECO:0000256" key="3">
    <source>
        <dbReference type="SAM" id="Phobius"/>
    </source>
</evidence>
<proteinExistence type="inferred from homology"/>
<dbReference type="PANTHER" id="PTHR34295:SF1">
    <property type="entry name" value="BIOTIN TRANSPORTER BIOY"/>
    <property type="match status" value="1"/>
</dbReference>
<gene>
    <name evidence="4" type="primary">bioY</name>
    <name evidence="4" type="ORF">CTB_22970</name>
</gene>
<feature type="transmembrane region" description="Helical" evidence="3">
    <location>
        <begin position="82"/>
        <end position="99"/>
    </location>
</feature>
<dbReference type="GO" id="GO:0005886">
    <property type="term" value="C:plasma membrane"/>
    <property type="evidence" value="ECO:0007669"/>
    <property type="project" value="UniProtKB-SubCell"/>
</dbReference>
<organism evidence="4">
    <name type="scientific">Clostridium tyrobutyricum</name>
    <dbReference type="NCBI Taxonomy" id="1519"/>
    <lineage>
        <taxon>Bacteria</taxon>
        <taxon>Bacillati</taxon>
        <taxon>Bacillota</taxon>
        <taxon>Clostridia</taxon>
        <taxon>Eubacteriales</taxon>
        <taxon>Clostridiaceae</taxon>
        <taxon>Clostridium</taxon>
    </lineage>
</organism>
<evidence type="ECO:0000256" key="1">
    <source>
        <dbReference type="ARBA" id="ARBA00010692"/>
    </source>
</evidence>
<keyword evidence="3" id="KW-1133">Transmembrane helix</keyword>
<dbReference type="GeneID" id="29420186"/>
<evidence type="ECO:0000256" key="2">
    <source>
        <dbReference type="PIRNR" id="PIRNR016661"/>
    </source>
</evidence>
<dbReference type="STRING" id="1519.CTK_C27390"/>
<dbReference type="RefSeq" id="WP_017752341.1">
    <property type="nucleotide sequence ID" value="NZ_CABJAO010000004.1"/>
</dbReference>
<feature type="transmembrane region" description="Helical" evidence="3">
    <location>
        <begin position="7"/>
        <end position="26"/>
    </location>
</feature>
<comment type="similarity">
    <text evidence="1 2">Belongs to the BioY family.</text>
</comment>
<name>A0A0A7HGT2_CLOTY</name>
<dbReference type="Gene3D" id="1.10.1760.20">
    <property type="match status" value="1"/>
</dbReference>
<comment type="subcellular location">
    <subcellularLocation>
        <location evidence="2">Cell membrane</location>
        <topology evidence="2">Multi-pass membrane protein</topology>
    </subcellularLocation>
</comment>
<protein>
    <recommendedName>
        <fullName evidence="2">Biotin transporter</fullName>
    </recommendedName>
</protein>
<keyword evidence="2" id="KW-1003">Cell membrane</keyword>
<dbReference type="Pfam" id="PF02632">
    <property type="entry name" value="BioY"/>
    <property type="match status" value="1"/>
</dbReference>
<dbReference type="PATRIC" id="fig|1519.11.peg.2744"/>
<dbReference type="PANTHER" id="PTHR34295">
    <property type="entry name" value="BIOTIN TRANSPORTER BIOY"/>
    <property type="match status" value="1"/>
</dbReference>
<dbReference type="AlphaFoldDB" id="A0A0A7HGT2"/>
<dbReference type="EMBL" id="KM108093">
    <property type="protein sequence ID" value="AIZ03747.1"/>
    <property type="molecule type" value="Genomic_DNA"/>
</dbReference>
<keyword evidence="2 3" id="KW-0472">Membrane</keyword>
<feature type="transmembrane region" description="Helical" evidence="3">
    <location>
        <begin position="145"/>
        <end position="170"/>
    </location>
</feature>
<evidence type="ECO:0000313" key="4">
    <source>
        <dbReference type="EMBL" id="AIZ03747.1"/>
    </source>
</evidence>
<sequence>MKTRDMIMVSIFAVLTAIGAFIKIPIPYVPFTLQWLFCAISGIVLGAKLGALSQILYVVMGLIGIPIFTEGGGLYYIFKPTFGYLIGFIVASFVIGELSSKIKNFSFIKSLLCILSGLFFVYLFGVLHLYIIYNLYIGDRKTMAWAVFYGSIICVGGDLVISVSAALLSLKLKALNKLYS</sequence>
<dbReference type="GO" id="GO:0015225">
    <property type="term" value="F:biotin transmembrane transporter activity"/>
    <property type="evidence" value="ECO:0007669"/>
    <property type="project" value="UniProtKB-UniRule"/>
</dbReference>
<dbReference type="KEGG" id="ctyk:CTK_C27390"/>
<dbReference type="PIRSF" id="PIRSF016661">
    <property type="entry name" value="BioY"/>
    <property type="match status" value="1"/>
</dbReference>
<feature type="transmembrane region" description="Helical" evidence="3">
    <location>
        <begin position="111"/>
        <end position="133"/>
    </location>
</feature>
<dbReference type="InterPro" id="IPR003784">
    <property type="entry name" value="BioY"/>
</dbReference>
<reference evidence="4" key="1">
    <citation type="submission" date="2014-07" db="EMBL/GenBank/DDBJ databases">
        <title>Clostridium tyrobutyricum BAS7.</title>
        <authorList>
            <person name="Kim S."/>
            <person name="Choi O."/>
            <person name="Woo H.M."/>
            <person name="Sang B.-I."/>
            <person name="Um Y."/>
        </authorList>
    </citation>
    <scope>NUCLEOTIDE SEQUENCE</scope>
    <source>
        <strain evidence="4">BAS7</strain>
    </source>
</reference>
<accession>A0A0A7HGT2</accession>